<dbReference type="EMBL" id="JBANRG010000108">
    <property type="protein sequence ID" value="KAK7435365.1"/>
    <property type="molecule type" value="Genomic_DNA"/>
</dbReference>
<dbReference type="Proteomes" id="UP001498398">
    <property type="component" value="Unassembled WGS sequence"/>
</dbReference>
<feature type="signal peptide" evidence="1">
    <location>
        <begin position="1"/>
        <end position="22"/>
    </location>
</feature>
<gene>
    <name evidence="2" type="ORF">VKT23_019719</name>
</gene>
<keyword evidence="3" id="KW-1185">Reference proteome</keyword>
<feature type="chain" id="PRO_5046931746" evidence="1">
    <location>
        <begin position="23"/>
        <end position="150"/>
    </location>
</feature>
<dbReference type="InterPro" id="IPR045469">
    <property type="entry name" value="Nis1"/>
</dbReference>
<evidence type="ECO:0000256" key="1">
    <source>
        <dbReference type="SAM" id="SignalP"/>
    </source>
</evidence>
<evidence type="ECO:0000313" key="2">
    <source>
        <dbReference type="EMBL" id="KAK7435365.1"/>
    </source>
</evidence>
<organism evidence="2 3">
    <name type="scientific">Marasmiellus scandens</name>
    <dbReference type="NCBI Taxonomy" id="2682957"/>
    <lineage>
        <taxon>Eukaryota</taxon>
        <taxon>Fungi</taxon>
        <taxon>Dikarya</taxon>
        <taxon>Basidiomycota</taxon>
        <taxon>Agaricomycotina</taxon>
        <taxon>Agaricomycetes</taxon>
        <taxon>Agaricomycetidae</taxon>
        <taxon>Agaricales</taxon>
        <taxon>Marasmiineae</taxon>
        <taxon>Omphalotaceae</taxon>
        <taxon>Marasmiellus</taxon>
    </lineage>
</organism>
<protein>
    <submittedName>
        <fullName evidence="2">Uncharacterized protein</fullName>
    </submittedName>
</protein>
<name>A0ABR1IKR1_9AGAR</name>
<comment type="caution">
    <text evidence="2">The sequence shown here is derived from an EMBL/GenBank/DDBJ whole genome shotgun (WGS) entry which is preliminary data.</text>
</comment>
<accession>A0ABR1IKR1</accession>
<reference evidence="2 3" key="1">
    <citation type="submission" date="2024-01" db="EMBL/GenBank/DDBJ databases">
        <title>A draft genome for the cacao thread blight pathogen Marasmiellus scandens.</title>
        <authorList>
            <person name="Baruah I.K."/>
            <person name="Leung J."/>
            <person name="Bukari Y."/>
            <person name="Amoako-Attah I."/>
            <person name="Meinhardt L.W."/>
            <person name="Bailey B.A."/>
            <person name="Cohen S.P."/>
        </authorList>
    </citation>
    <scope>NUCLEOTIDE SEQUENCE [LARGE SCALE GENOMIC DNA]</scope>
    <source>
        <strain evidence="2 3">GH-19</strain>
    </source>
</reference>
<dbReference type="Pfam" id="PF19271">
    <property type="entry name" value="Nis1"/>
    <property type="match status" value="1"/>
</dbReference>
<proteinExistence type="predicted"/>
<sequence>MRFIPTATIASAFFFATSGALAQFARIGFPTEGASVPAGSTLSVDVVRPLFDAQGNVIVSSEVGIVLGITSCPTNPQDCIDPAKTLGTMLYNGDFYPVFGDGAEPNVNITIQIPDDTPKGAAQLNLGHFFLLGAEFSPQVESSSVKITIV</sequence>
<evidence type="ECO:0000313" key="3">
    <source>
        <dbReference type="Proteomes" id="UP001498398"/>
    </source>
</evidence>
<keyword evidence="1" id="KW-0732">Signal</keyword>